<dbReference type="EMBL" id="UINC01145158">
    <property type="protein sequence ID" value="SVD35116.1"/>
    <property type="molecule type" value="Genomic_DNA"/>
</dbReference>
<evidence type="ECO:0000256" key="1">
    <source>
        <dbReference type="SAM" id="MobiDB-lite"/>
    </source>
</evidence>
<feature type="non-terminal residue" evidence="2">
    <location>
        <position position="38"/>
    </location>
</feature>
<feature type="compositionally biased region" description="Basic and acidic residues" evidence="1">
    <location>
        <begin position="27"/>
        <end position="38"/>
    </location>
</feature>
<organism evidence="2">
    <name type="scientific">marine metagenome</name>
    <dbReference type="NCBI Taxonomy" id="408172"/>
    <lineage>
        <taxon>unclassified sequences</taxon>
        <taxon>metagenomes</taxon>
        <taxon>ecological metagenomes</taxon>
    </lineage>
</organism>
<reference evidence="2" key="1">
    <citation type="submission" date="2018-05" db="EMBL/GenBank/DDBJ databases">
        <authorList>
            <person name="Lanie J.A."/>
            <person name="Ng W.-L."/>
            <person name="Kazmierczak K.M."/>
            <person name="Andrzejewski T.M."/>
            <person name="Davidsen T.M."/>
            <person name="Wayne K.J."/>
            <person name="Tettelin H."/>
            <person name="Glass J.I."/>
            <person name="Rusch D."/>
            <person name="Podicherti R."/>
            <person name="Tsui H.-C.T."/>
            <person name="Winkler M.E."/>
        </authorList>
    </citation>
    <scope>NUCLEOTIDE SEQUENCE</scope>
</reference>
<accession>A0A382ULG4</accession>
<gene>
    <name evidence="2" type="ORF">METZ01_LOCUS387970</name>
</gene>
<feature type="region of interest" description="Disordered" evidence="1">
    <location>
        <begin position="1"/>
        <end position="38"/>
    </location>
</feature>
<feature type="non-terminal residue" evidence="2">
    <location>
        <position position="1"/>
    </location>
</feature>
<evidence type="ECO:0000313" key="2">
    <source>
        <dbReference type="EMBL" id="SVD35116.1"/>
    </source>
</evidence>
<protein>
    <submittedName>
        <fullName evidence="2">Uncharacterized protein</fullName>
    </submittedName>
</protein>
<proteinExistence type="predicted"/>
<dbReference type="AlphaFoldDB" id="A0A382ULG4"/>
<sequence>VTFGTLMDRQNWSKQSRASAEANSELPHLHFVDTPRGL</sequence>
<feature type="compositionally biased region" description="Polar residues" evidence="1">
    <location>
        <begin position="8"/>
        <end position="22"/>
    </location>
</feature>
<name>A0A382ULG4_9ZZZZ</name>